<evidence type="ECO:0000256" key="3">
    <source>
        <dbReference type="ARBA" id="ARBA00022884"/>
    </source>
</evidence>
<dbReference type="InterPro" id="IPR012677">
    <property type="entry name" value="Nucleotide-bd_a/b_plait_sf"/>
</dbReference>
<organism evidence="7 8">
    <name type="scientific">Schistosoma mekongi</name>
    <name type="common">Parasitic worm</name>
    <dbReference type="NCBI Taxonomy" id="38744"/>
    <lineage>
        <taxon>Eukaryota</taxon>
        <taxon>Metazoa</taxon>
        <taxon>Spiralia</taxon>
        <taxon>Lophotrochozoa</taxon>
        <taxon>Platyhelminthes</taxon>
        <taxon>Trematoda</taxon>
        <taxon>Digenea</taxon>
        <taxon>Strigeidida</taxon>
        <taxon>Schistosomatoidea</taxon>
        <taxon>Schistosomatidae</taxon>
        <taxon>Schistosoma</taxon>
    </lineage>
</organism>
<dbReference type="AlphaFoldDB" id="A0AAE1ZBK9"/>
<evidence type="ECO:0000256" key="2">
    <source>
        <dbReference type="ARBA" id="ARBA00022737"/>
    </source>
</evidence>
<accession>A0AAE1ZBK9</accession>
<gene>
    <name evidence="7" type="ORF">MN116_006423</name>
</gene>
<dbReference type="InterPro" id="IPR002343">
    <property type="entry name" value="Hud_Sxl_RNA"/>
</dbReference>
<comment type="similarity">
    <text evidence="1">Belongs to the RRM elav family.</text>
</comment>
<dbReference type="Gene3D" id="3.30.70.330">
    <property type="match status" value="3"/>
</dbReference>
<feature type="domain" description="RRM" evidence="6">
    <location>
        <begin position="472"/>
        <end position="550"/>
    </location>
</feature>
<name>A0AAE1ZBK9_SCHME</name>
<keyword evidence="8" id="KW-1185">Reference proteome</keyword>
<dbReference type="Proteomes" id="UP001292079">
    <property type="component" value="Unassembled WGS sequence"/>
</dbReference>
<dbReference type="NCBIfam" id="TIGR01661">
    <property type="entry name" value="ELAV_HUD_SF"/>
    <property type="match status" value="1"/>
</dbReference>
<dbReference type="FunFam" id="3.30.70.330:FF:000383">
    <property type="entry name" value="Sex lethal, isoform D"/>
    <property type="match status" value="1"/>
</dbReference>
<evidence type="ECO:0000259" key="6">
    <source>
        <dbReference type="PROSITE" id="PS50102"/>
    </source>
</evidence>
<dbReference type="InterPro" id="IPR003954">
    <property type="entry name" value="RRM_euk-type"/>
</dbReference>
<keyword evidence="2" id="KW-0677">Repeat</keyword>
<dbReference type="Pfam" id="PF00076">
    <property type="entry name" value="RRM_1"/>
    <property type="match status" value="3"/>
</dbReference>
<dbReference type="GO" id="GO:0010629">
    <property type="term" value="P:negative regulation of gene expression"/>
    <property type="evidence" value="ECO:0007669"/>
    <property type="project" value="UniProtKB-ARBA"/>
</dbReference>
<dbReference type="InterPro" id="IPR006548">
    <property type="entry name" value="ELAD_HU_SF"/>
</dbReference>
<dbReference type="EMBL" id="JALJAT010000004">
    <property type="protein sequence ID" value="KAK4470913.1"/>
    <property type="molecule type" value="Genomic_DNA"/>
</dbReference>
<dbReference type="InterPro" id="IPR035979">
    <property type="entry name" value="RBD_domain_sf"/>
</dbReference>
<dbReference type="PANTHER" id="PTHR10352">
    <property type="entry name" value="EUKARYOTIC TRANSLATION INITIATION FACTOR 3 SUBUNIT G"/>
    <property type="match status" value="1"/>
</dbReference>
<dbReference type="SMART" id="SM00360">
    <property type="entry name" value="RRM"/>
    <property type="match status" value="3"/>
</dbReference>
<reference evidence="7" key="2">
    <citation type="journal article" date="2023" name="Infect Dis Poverty">
        <title>Chromosome-scale genome of the human blood fluke Schistosoma mekongi and its implications for public health.</title>
        <authorList>
            <person name="Zhou M."/>
            <person name="Xu L."/>
            <person name="Xu D."/>
            <person name="Chen W."/>
            <person name="Khan J."/>
            <person name="Hu Y."/>
            <person name="Huang H."/>
            <person name="Wei H."/>
            <person name="Zhang Y."/>
            <person name="Chusongsang P."/>
            <person name="Tanasarnprasert K."/>
            <person name="Hu X."/>
            <person name="Limpanont Y."/>
            <person name="Lv Z."/>
        </authorList>
    </citation>
    <scope>NUCLEOTIDE SEQUENCE</scope>
    <source>
        <strain evidence="7">LV_2022a</strain>
    </source>
</reference>
<dbReference type="CDD" id="cd12377">
    <property type="entry name" value="RRM3_Hu"/>
    <property type="match status" value="1"/>
</dbReference>
<dbReference type="SUPFAM" id="SSF54928">
    <property type="entry name" value="RNA-binding domain, RBD"/>
    <property type="match status" value="2"/>
</dbReference>
<feature type="domain" description="RRM" evidence="6">
    <location>
        <begin position="750"/>
        <end position="828"/>
    </location>
</feature>
<protein>
    <recommendedName>
        <fullName evidence="6">RRM domain-containing protein</fullName>
    </recommendedName>
</protein>
<sequence>MHLNRLISGQDQRASGDKGDNDDSIHRKLVCETQANGSIAFITKNIGEFDKNTYIVSNNHTYEISNKKFCFNNVNNDELFNHSTSTTHYPNDIDKENELIEENLSKTISSDTDKNKSYHNKTIIDTRNCSQLSDIQSSDNNSDNDNDNNHIYLNISNSHSFHTSGKMNNIGMFCKLSKNVKQLTTEHQKQSSYHYHHQQQQSSTLDIPVITFNDVSISEDYRGNNSIISTTITSPMLSMKSSSLTDVKTDDKFLTLHQQSLSYNRYAGDNRSCENVYTNTNGGGTDDVNSVDYNTNLSSSNNYILKQEQCNNILKKDIKSKDPCSETIVASSAFSVNHLNTPGSQEHKRSKQQFQYDHGTFTSSLLPNDYSCLSNQCQNVSTARKTVNPTTTTTTTTTTNNNNNNNNNTIDTTSSSITGHDYKVNRIGVNQELPGSTVMNNTICDQSLTTTENSVVDISSTSNDNNNDKNRTNIIINYLPPNMSQDEVKTLFAKCGQIESCKLIREKLTGESLGYAFVKYTHPHEANKAIHTLNGLCLQNKTIKVSLARPNCESIKGANLYICGLPKTMTQMELEELFSQCGRIITARILYDSKTGISRGIAFIRYDHRYEAELAIQQLNGYQVPLELSDDPLNKHSITVKFANSPIQVRHDNFSFALLKQAAQLQSLASSSSSKLPQNIPSSTVTMAATVAARLQQIATISSRLKYSLKSTNSSTKDLFSSMFNTTDVVNSILTSKITASSDALTSIGWCIFVYNLSPEVEESSLWQLFGPFGAVQTIKIIYDSVSHKCKGYAFVIMSNYEEASLAIHSLNGFVLNDRILQVSFKTNNNKTRSSTLNTTLLNQSISSSSDDTLPSLSNTHQTLSDKQKLLNSKEIITTKNSMINKYVSIMKNNEQQQDRFQLSQQNNNHQKLSPELNYQINSSKLTNTGKYNKSLTVQMFNKNSSVQLSTNHLNEKNNKQIKATLNSNTPTELSDSVSPKLSIRPTHIDLKKQTNKFKSIKKKQLYHYKQ</sequence>
<dbReference type="GO" id="GO:1990904">
    <property type="term" value="C:ribonucleoprotein complex"/>
    <property type="evidence" value="ECO:0007669"/>
    <property type="project" value="InterPro"/>
</dbReference>
<proteinExistence type="inferred from homology"/>
<dbReference type="SMART" id="SM00361">
    <property type="entry name" value="RRM_1"/>
    <property type="match status" value="2"/>
</dbReference>
<evidence type="ECO:0000313" key="7">
    <source>
        <dbReference type="EMBL" id="KAK4470913.1"/>
    </source>
</evidence>
<keyword evidence="3 4" id="KW-0694">RNA-binding</keyword>
<feature type="region of interest" description="Disordered" evidence="5">
    <location>
        <begin position="1"/>
        <end position="22"/>
    </location>
</feature>
<evidence type="ECO:0000256" key="5">
    <source>
        <dbReference type="SAM" id="MobiDB-lite"/>
    </source>
</evidence>
<evidence type="ECO:0000313" key="8">
    <source>
        <dbReference type="Proteomes" id="UP001292079"/>
    </source>
</evidence>
<feature type="compositionally biased region" description="Low complexity" evidence="5">
    <location>
        <begin position="388"/>
        <end position="413"/>
    </location>
</feature>
<comment type="caution">
    <text evidence="7">The sequence shown here is derived from an EMBL/GenBank/DDBJ whole genome shotgun (WGS) entry which is preliminary data.</text>
</comment>
<dbReference type="InterPro" id="IPR000504">
    <property type="entry name" value="RRM_dom"/>
</dbReference>
<evidence type="ECO:0000256" key="4">
    <source>
        <dbReference type="PROSITE-ProRule" id="PRU00176"/>
    </source>
</evidence>
<dbReference type="GO" id="GO:0005737">
    <property type="term" value="C:cytoplasm"/>
    <property type="evidence" value="ECO:0007669"/>
    <property type="project" value="UniProtKB-ARBA"/>
</dbReference>
<dbReference type="GO" id="GO:0003729">
    <property type="term" value="F:mRNA binding"/>
    <property type="evidence" value="ECO:0007669"/>
    <property type="project" value="UniProtKB-ARBA"/>
</dbReference>
<feature type="region of interest" description="Disordered" evidence="5">
    <location>
        <begin position="388"/>
        <end position="414"/>
    </location>
</feature>
<dbReference type="PRINTS" id="PR00961">
    <property type="entry name" value="HUDSXLRNA"/>
</dbReference>
<dbReference type="PROSITE" id="PS50102">
    <property type="entry name" value="RRM"/>
    <property type="match status" value="3"/>
</dbReference>
<dbReference type="GO" id="GO:0009967">
    <property type="term" value="P:positive regulation of signal transduction"/>
    <property type="evidence" value="ECO:0007669"/>
    <property type="project" value="UniProtKB-ARBA"/>
</dbReference>
<feature type="domain" description="RRM" evidence="6">
    <location>
        <begin position="558"/>
        <end position="645"/>
    </location>
</feature>
<reference evidence="7" key="1">
    <citation type="submission" date="2022-04" db="EMBL/GenBank/DDBJ databases">
        <authorList>
            <person name="Xu L."/>
            <person name="Lv Z."/>
        </authorList>
    </citation>
    <scope>NUCLEOTIDE SEQUENCE</scope>
    <source>
        <strain evidence="7">LV_2022a</strain>
    </source>
</reference>
<evidence type="ECO:0000256" key="1">
    <source>
        <dbReference type="ARBA" id="ARBA00006266"/>
    </source>
</evidence>